<dbReference type="AlphaFoldDB" id="A0A4Q0YX99"/>
<dbReference type="GO" id="GO:0016747">
    <property type="term" value="F:acyltransferase activity, transferring groups other than amino-acyl groups"/>
    <property type="evidence" value="ECO:0007669"/>
    <property type="project" value="InterPro"/>
</dbReference>
<accession>A0A4Q0YX99</accession>
<proteinExistence type="predicted"/>
<protein>
    <submittedName>
        <fullName evidence="2">GNAT family N-acetyltransferase</fullName>
    </submittedName>
</protein>
<dbReference type="InterPro" id="IPR016181">
    <property type="entry name" value="Acyl_CoA_acyltransferase"/>
</dbReference>
<evidence type="ECO:0000259" key="1">
    <source>
        <dbReference type="PROSITE" id="PS51186"/>
    </source>
</evidence>
<keyword evidence="3" id="KW-1185">Reference proteome</keyword>
<dbReference type="RefSeq" id="WP_129120861.1">
    <property type="nucleotide sequence ID" value="NZ_PEIB01000001.1"/>
</dbReference>
<evidence type="ECO:0000313" key="2">
    <source>
        <dbReference type="EMBL" id="RXJ74934.1"/>
    </source>
</evidence>
<dbReference type="Pfam" id="PF00583">
    <property type="entry name" value="Acetyltransf_1"/>
    <property type="match status" value="1"/>
</dbReference>
<dbReference type="OrthoDB" id="326501at2"/>
<feature type="domain" description="N-acetyltransferase" evidence="1">
    <location>
        <begin position="1"/>
        <end position="144"/>
    </location>
</feature>
<dbReference type="PANTHER" id="PTHR43415">
    <property type="entry name" value="SPERMIDINE N(1)-ACETYLTRANSFERASE"/>
    <property type="match status" value="1"/>
</dbReference>
<dbReference type="PANTHER" id="PTHR43415:SF3">
    <property type="entry name" value="GNAT-FAMILY ACETYLTRANSFERASE"/>
    <property type="match status" value="1"/>
</dbReference>
<reference evidence="2 3" key="1">
    <citation type="submission" date="2017-10" db="EMBL/GenBank/DDBJ databases">
        <title>Nyctiphanis sp. nov., isolated from the stomach of the euphausiid Nyctiphanes simplex (Hansen, 1911) in the Gulf of California.</title>
        <authorList>
            <person name="Gomez-Gil B."/>
            <person name="Aguilar-Mendez M."/>
            <person name="Lopez-Cortes A."/>
            <person name="Gomez-Gutierrez J."/>
            <person name="Roque A."/>
            <person name="Lang E."/>
            <person name="Gonzalez-Castillo A."/>
        </authorList>
    </citation>
    <scope>NUCLEOTIDE SEQUENCE [LARGE SCALE GENOMIC DNA]</scope>
    <source>
        <strain evidence="2 3">CAIM 600</strain>
    </source>
</reference>
<name>A0A4Q0YX99_9GAMM</name>
<organism evidence="2 3">
    <name type="scientific">Veronia nyctiphanis</name>
    <dbReference type="NCBI Taxonomy" id="1278244"/>
    <lineage>
        <taxon>Bacteria</taxon>
        <taxon>Pseudomonadati</taxon>
        <taxon>Pseudomonadota</taxon>
        <taxon>Gammaproteobacteria</taxon>
        <taxon>Vibrionales</taxon>
        <taxon>Vibrionaceae</taxon>
        <taxon>Veronia</taxon>
    </lineage>
</organism>
<dbReference type="Proteomes" id="UP000290287">
    <property type="component" value="Unassembled WGS sequence"/>
</dbReference>
<dbReference type="InterPro" id="IPR000182">
    <property type="entry name" value="GNAT_dom"/>
</dbReference>
<dbReference type="EMBL" id="PEIB01000001">
    <property type="protein sequence ID" value="RXJ74934.1"/>
    <property type="molecule type" value="Genomic_DNA"/>
</dbReference>
<comment type="caution">
    <text evidence="2">The sequence shown here is derived from an EMBL/GenBank/DDBJ whole genome shotgun (WGS) entry which is preliminary data.</text>
</comment>
<gene>
    <name evidence="2" type="ORF">CS022_01760</name>
</gene>
<dbReference type="PROSITE" id="PS51186">
    <property type="entry name" value="GNAT"/>
    <property type="match status" value="1"/>
</dbReference>
<dbReference type="CDD" id="cd04301">
    <property type="entry name" value="NAT_SF"/>
    <property type="match status" value="1"/>
</dbReference>
<sequence length="148" mass="16946">MACRWIPTPESNLLWGGPLYRWPITVEQIAEHQQKEEVSSFWLVSDEQKIGFIELFRLSEGEFRLCRVLINEEAGRGKGYGKQLVQMAIDYATENLSAHSLSLAVFEKNTPAIRCYESLGFRVTGRETSVRSFNNEDWPLLRMSLSSG</sequence>
<dbReference type="Gene3D" id="3.40.630.30">
    <property type="match status" value="1"/>
</dbReference>
<dbReference type="SUPFAM" id="SSF55729">
    <property type="entry name" value="Acyl-CoA N-acyltransferases (Nat)"/>
    <property type="match status" value="1"/>
</dbReference>
<keyword evidence="2" id="KW-0808">Transferase</keyword>
<evidence type="ECO:0000313" key="3">
    <source>
        <dbReference type="Proteomes" id="UP000290287"/>
    </source>
</evidence>